<sequence length="80" mass="8467">MSTGRATISPNTDESNRSLGMRPFAILNALPKLDLTSSENPLPIGRLVVFCASHWSSGVIIKADSVSGFFVPSGFVLATD</sequence>
<keyword evidence="2" id="KW-1185">Reference proteome</keyword>
<dbReference type="HOGENOM" id="CLU_2589984_0_0_1"/>
<accession>H0EXZ7</accession>
<proteinExistence type="predicted"/>
<dbReference type="InParanoid" id="H0EXZ7"/>
<gene>
    <name evidence="1" type="ORF">M7I_7691</name>
</gene>
<evidence type="ECO:0000313" key="2">
    <source>
        <dbReference type="Proteomes" id="UP000005446"/>
    </source>
</evidence>
<dbReference type="Proteomes" id="UP000005446">
    <property type="component" value="Unassembled WGS sequence"/>
</dbReference>
<dbReference type="EMBL" id="AGUE01000236">
    <property type="protein sequence ID" value="EHK96601.1"/>
    <property type="molecule type" value="Genomic_DNA"/>
</dbReference>
<organism evidence="1 2">
    <name type="scientific">Glarea lozoyensis (strain ATCC 74030 / MF5533)</name>
    <dbReference type="NCBI Taxonomy" id="1104152"/>
    <lineage>
        <taxon>Eukaryota</taxon>
        <taxon>Fungi</taxon>
        <taxon>Dikarya</taxon>
        <taxon>Ascomycota</taxon>
        <taxon>Pezizomycotina</taxon>
        <taxon>Leotiomycetes</taxon>
        <taxon>Helotiales</taxon>
        <taxon>Helotiaceae</taxon>
        <taxon>Glarea</taxon>
    </lineage>
</organism>
<comment type="caution">
    <text evidence="1">The sequence shown here is derived from an EMBL/GenBank/DDBJ whole genome shotgun (WGS) entry which is preliminary data.</text>
</comment>
<protein>
    <submittedName>
        <fullName evidence="1">Uncharacterized protein</fullName>
    </submittedName>
</protein>
<evidence type="ECO:0000313" key="1">
    <source>
        <dbReference type="EMBL" id="EHK96601.1"/>
    </source>
</evidence>
<dbReference type="AlphaFoldDB" id="H0EXZ7"/>
<reference evidence="1 2" key="1">
    <citation type="journal article" date="2012" name="Eukaryot. Cell">
        <title>Genome sequence of the fungus Glarea lozoyensis: the first genome sequence of a species from the Helotiaceae family.</title>
        <authorList>
            <person name="Youssar L."/>
            <person name="Gruening B.A."/>
            <person name="Erxleben A."/>
            <person name="Guenther S."/>
            <person name="Huettel W."/>
        </authorList>
    </citation>
    <scope>NUCLEOTIDE SEQUENCE [LARGE SCALE GENOMIC DNA]</scope>
    <source>
        <strain evidence="2">ATCC 74030 / MF5533</strain>
    </source>
</reference>
<name>H0EXZ7_GLAL7</name>